<reference evidence="1" key="1">
    <citation type="submission" date="2021-09" db="EMBL/GenBank/DDBJ databases">
        <authorList>
            <consortium name="AG Swart"/>
            <person name="Singh M."/>
            <person name="Singh A."/>
            <person name="Seah K."/>
            <person name="Emmerich C."/>
        </authorList>
    </citation>
    <scope>NUCLEOTIDE SEQUENCE</scope>
    <source>
        <strain evidence="1">ATCC30299</strain>
    </source>
</reference>
<organism evidence="1 2">
    <name type="scientific">Blepharisma stoltei</name>
    <dbReference type="NCBI Taxonomy" id="1481888"/>
    <lineage>
        <taxon>Eukaryota</taxon>
        <taxon>Sar</taxon>
        <taxon>Alveolata</taxon>
        <taxon>Ciliophora</taxon>
        <taxon>Postciliodesmatophora</taxon>
        <taxon>Heterotrichea</taxon>
        <taxon>Heterotrichida</taxon>
        <taxon>Blepharismidae</taxon>
        <taxon>Blepharisma</taxon>
    </lineage>
</organism>
<dbReference type="Proteomes" id="UP001162131">
    <property type="component" value="Unassembled WGS sequence"/>
</dbReference>
<name>A0AAU9J3G3_9CILI</name>
<evidence type="ECO:0000313" key="1">
    <source>
        <dbReference type="EMBL" id="CAG9320266.1"/>
    </source>
</evidence>
<keyword evidence="2" id="KW-1185">Reference proteome</keyword>
<evidence type="ECO:0000313" key="2">
    <source>
        <dbReference type="Proteomes" id="UP001162131"/>
    </source>
</evidence>
<protein>
    <submittedName>
        <fullName evidence="1">Uncharacterized protein</fullName>
    </submittedName>
</protein>
<proteinExistence type="predicted"/>
<comment type="caution">
    <text evidence="1">The sequence shown here is derived from an EMBL/GenBank/DDBJ whole genome shotgun (WGS) entry which is preliminary data.</text>
</comment>
<dbReference type="EMBL" id="CAJZBQ010000025">
    <property type="protein sequence ID" value="CAG9320266.1"/>
    <property type="molecule type" value="Genomic_DNA"/>
</dbReference>
<dbReference type="AlphaFoldDB" id="A0AAU9J3G3"/>
<sequence length="77" mass="9686">MIRKQLYEDIDRLRYQDQHFQRINRLTWNPAFIYFRIAIIPLWCSQRLNLLIVLKLFKIISDRYKLCCYITIKYKEK</sequence>
<gene>
    <name evidence="1" type="ORF">BSTOLATCC_MIC26187</name>
</gene>
<accession>A0AAU9J3G3</accession>